<name>A0ABP4PGR7_9ACTN</name>
<reference evidence="3" key="1">
    <citation type="journal article" date="2019" name="Int. J. Syst. Evol. Microbiol.">
        <title>The Global Catalogue of Microorganisms (GCM) 10K type strain sequencing project: providing services to taxonomists for standard genome sequencing and annotation.</title>
        <authorList>
            <consortium name="The Broad Institute Genomics Platform"/>
            <consortium name="The Broad Institute Genome Sequencing Center for Infectious Disease"/>
            <person name="Wu L."/>
            <person name="Ma J."/>
        </authorList>
    </citation>
    <scope>NUCLEOTIDE SEQUENCE [LARGE SCALE GENOMIC DNA]</scope>
    <source>
        <strain evidence="3">JCM 14304</strain>
    </source>
</reference>
<dbReference type="Pfam" id="PF00583">
    <property type="entry name" value="Acetyltransf_1"/>
    <property type="match status" value="1"/>
</dbReference>
<gene>
    <name evidence="2" type="ORF">GCM10009742_26530</name>
</gene>
<accession>A0ABP4PGR7</accession>
<proteinExistence type="predicted"/>
<sequence>MTTRWRRATAADAELLAALAAVDVTVVRAFLRSWRVDISAAGDAAVAVLPPADGHRRGYGAWFVRGSTDEAAAQLVRLARSTPGVEVLQIGLPADETVRDERFQRAYPVWTMAHDGLSWPEHEPVPAARLRYCGPADVPLDEFQRAYEQAYRDQRLVEPHTSWDRPPDHGALAVTPVNQVAGFVLGFHQPDGSIELGPIGTVPSWRGRGVCTALLATVLYRSRGLHLRLTVDGESPTRAQDLYLRHGFRITERLIRYEVQLR</sequence>
<evidence type="ECO:0000313" key="3">
    <source>
        <dbReference type="Proteomes" id="UP001500190"/>
    </source>
</evidence>
<dbReference type="PROSITE" id="PS51186">
    <property type="entry name" value="GNAT"/>
    <property type="match status" value="1"/>
</dbReference>
<protein>
    <recommendedName>
        <fullName evidence="1">N-acetyltransferase domain-containing protein</fullName>
    </recommendedName>
</protein>
<dbReference type="CDD" id="cd04301">
    <property type="entry name" value="NAT_SF"/>
    <property type="match status" value="1"/>
</dbReference>
<dbReference type="Proteomes" id="UP001500190">
    <property type="component" value="Unassembled WGS sequence"/>
</dbReference>
<organism evidence="2 3">
    <name type="scientific">Kribbella karoonensis</name>
    <dbReference type="NCBI Taxonomy" id="324851"/>
    <lineage>
        <taxon>Bacteria</taxon>
        <taxon>Bacillati</taxon>
        <taxon>Actinomycetota</taxon>
        <taxon>Actinomycetes</taxon>
        <taxon>Propionibacteriales</taxon>
        <taxon>Kribbellaceae</taxon>
        <taxon>Kribbella</taxon>
    </lineage>
</organism>
<evidence type="ECO:0000313" key="2">
    <source>
        <dbReference type="EMBL" id="GAA1580737.1"/>
    </source>
</evidence>
<dbReference type="RefSeq" id="WP_344190635.1">
    <property type="nucleotide sequence ID" value="NZ_BAAAND010000004.1"/>
</dbReference>
<keyword evidence="3" id="KW-1185">Reference proteome</keyword>
<dbReference type="Gene3D" id="3.40.630.30">
    <property type="match status" value="1"/>
</dbReference>
<dbReference type="InterPro" id="IPR016181">
    <property type="entry name" value="Acyl_CoA_acyltransferase"/>
</dbReference>
<dbReference type="SUPFAM" id="SSF55729">
    <property type="entry name" value="Acyl-CoA N-acyltransferases (Nat)"/>
    <property type="match status" value="1"/>
</dbReference>
<evidence type="ECO:0000259" key="1">
    <source>
        <dbReference type="PROSITE" id="PS51186"/>
    </source>
</evidence>
<feature type="domain" description="N-acetyltransferase" evidence="1">
    <location>
        <begin position="128"/>
        <end position="262"/>
    </location>
</feature>
<comment type="caution">
    <text evidence="2">The sequence shown here is derived from an EMBL/GenBank/DDBJ whole genome shotgun (WGS) entry which is preliminary data.</text>
</comment>
<dbReference type="InterPro" id="IPR000182">
    <property type="entry name" value="GNAT_dom"/>
</dbReference>
<dbReference type="EMBL" id="BAAAND010000004">
    <property type="protein sequence ID" value="GAA1580737.1"/>
    <property type="molecule type" value="Genomic_DNA"/>
</dbReference>